<protein>
    <submittedName>
        <fullName evidence="1">Uncharacterized protein</fullName>
    </submittedName>
</protein>
<gene>
    <name evidence="1" type="ORF">FD13_GL001052</name>
</gene>
<dbReference type="RefSeq" id="WP_061777187.1">
    <property type="nucleotide sequence ID" value="NZ_AYZH01000022.1"/>
</dbReference>
<dbReference type="EMBL" id="AYZH01000022">
    <property type="protein sequence ID" value="KRN01458.1"/>
    <property type="molecule type" value="Genomic_DNA"/>
</dbReference>
<keyword evidence="2" id="KW-1185">Reference proteome</keyword>
<sequence>MPQQQKSQGDEQFPWDFYLFVATSNFGWSLDFFMKSTPNMYLKTQINWLRLNNPDSIEDVQEVYMDQIPFWN</sequence>
<proteinExistence type="predicted"/>
<dbReference type="Proteomes" id="UP000051589">
    <property type="component" value="Unassembled WGS sequence"/>
</dbReference>
<accession>A0A0R2DC56</accession>
<dbReference type="AlphaFoldDB" id="A0A0R2DC56"/>
<reference evidence="1 2" key="1">
    <citation type="journal article" date="2015" name="Genome Announc.">
        <title>Expanding the biotechnology potential of lactobacilli through comparative genomics of 213 strains and associated genera.</title>
        <authorList>
            <person name="Sun Z."/>
            <person name="Harris H.M."/>
            <person name="McCann A."/>
            <person name="Guo C."/>
            <person name="Argimon S."/>
            <person name="Zhang W."/>
            <person name="Yang X."/>
            <person name="Jeffery I.B."/>
            <person name="Cooney J.C."/>
            <person name="Kagawa T.F."/>
            <person name="Liu W."/>
            <person name="Song Y."/>
            <person name="Salvetti E."/>
            <person name="Wrobel A."/>
            <person name="Rasinkangas P."/>
            <person name="Parkhill J."/>
            <person name="Rea M.C."/>
            <person name="O'Sullivan O."/>
            <person name="Ritari J."/>
            <person name="Douillard F.P."/>
            <person name="Paul Ross R."/>
            <person name="Yang R."/>
            <person name="Briner A.E."/>
            <person name="Felis G.E."/>
            <person name="de Vos W.M."/>
            <person name="Barrangou R."/>
            <person name="Klaenhammer T.R."/>
            <person name="Caufield P.W."/>
            <person name="Cui Y."/>
            <person name="Zhang H."/>
            <person name="O'Toole P.W."/>
        </authorList>
    </citation>
    <scope>NUCLEOTIDE SEQUENCE [LARGE SCALE GENOMIC DNA]</scope>
    <source>
        <strain evidence="1 2">DSM 21775</strain>
    </source>
</reference>
<name>A0A0R2DC56_9LACO</name>
<evidence type="ECO:0000313" key="1">
    <source>
        <dbReference type="EMBL" id="KRN01458.1"/>
    </source>
</evidence>
<dbReference type="PATRIC" id="fig|1423803.3.peg.1057"/>
<dbReference type="STRING" id="1423803.FD13_GL001052"/>
<organism evidence="1 2">
    <name type="scientific">Levilactobacillus senmaizukei DSM 21775 = NBRC 103853</name>
    <dbReference type="NCBI Taxonomy" id="1423803"/>
    <lineage>
        <taxon>Bacteria</taxon>
        <taxon>Bacillati</taxon>
        <taxon>Bacillota</taxon>
        <taxon>Bacilli</taxon>
        <taxon>Lactobacillales</taxon>
        <taxon>Lactobacillaceae</taxon>
        <taxon>Levilactobacillus</taxon>
    </lineage>
</organism>
<comment type="caution">
    <text evidence="1">The sequence shown here is derived from an EMBL/GenBank/DDBJ whole genome shotgun (WGS) entry which is preliminary data.</text>
</comment>
<evidence type="ECO:0000313" key="2">
    <source>
        <dbReference type="Proteomes" id="UP000051589"/>
    </source>
</evidence>